<dbReference type="GO" id="GO:0008106">
    <property type="term" value="F:alcohol dehydrogenase (NADP+) activity"/>
    <property type="evidence" value="ECO:0007669"/>
    <property type="project" value="UniProtKB-ARBA"/>
</dbReference>
<evidence type="ECO:0000256" key="2">
    <source>
        <dbReference type="ARBA" id="ARBA00022723"/>
    </source>
</evidence>
<proteinExistence type="inferred from homology"/>
<evidence type="ECO:0000256" key="4">
    <source>
        <dbReference type="ARBA" id="ARBA00023002"/>
    </source>
</evidence>
<dbReference type="InterPro" id="IPR013149">
    <property type="entry name" value="ADH-like_C"/>
</dbReference>
<evidence type="ECO:0000256" key="3">
    <source>
        <dbReference type="ARBA" id="ARBA00022833"/>
    </source>
</evidence>
<dbReference type="InterPro" id="IPR011032">
    <property type="entry name" value="GroES-like_sf"/>
</dbReference>
<dbReference type="AlphaFoldDB" id="A0A1H2C1C5"/>
<dbReference type="InterPro" id="IPR013154">
    <property type="entry name" value="ADH-like_N"/>
</dbReference>
<dbReference type="InterPro" id="IPR020843">
    <property type="entry name" value="ER"/>
</dbReference>
<evidence type="ECO:0000256" key="5">
    <source>
        <dbReference type="RuleBase" id="RU361277"/>
    </source>
</evidence>
<feature type="domain" description="Enoyl reductase (ER)" evidence="6">
    <location>
        <begin position="13"/>
        <end position="342"/>
    </location>
</feature>
<dbReference type="EMBL" id="LT629740">
    <property type="protein sequence ID" value="SDT64097.1"/>
    <property type="molecule type" value="Genomic_DNA"/>
</dbReference>
<dbReference type="Gene3D" id="3.90.180.10">
    <property type="entry name" value="Medium-chain alcohol dehydrogenases, catalytic domain"/>
    <property type="match status" value="1"/>
</dbReference>
<dbReference type="STRING" id="652787.SAMN05216490_4522"/>
<evidence type="ECO:0000259" key="6">
    <source>
        <dbReference type="SMART" id="SM00829"/>
    </source>
</evidence>
<dbReference type="Proteomes" id="UP000199679">
    <property type="component" value="Chromosome I"/>
</dbReference>
<dbReference type="SMART" id="SM00829">
    <property type="entry name" value="PKS_ER"/>
    <property type="match status" value="1"/>
</dbReference>
<organism evidence="7 8">
    <name type="scientific">Mucilaginibacter mallensis</name>
    <dbReference type="NCBI Taxonomy" id="652787"/>
    <lineage>
        <taxon>Bacteria</taxon>
        <taxon>Pseudomonadati</taxon>
        <taxon>Bacteroidota</taxon>
        <taxon>Sphingobacteriia</taxon>
        <taxon>Sphingobacteriales</taxon>
        <taxon>Sphingobacteriaceae</taxon>
        <taxon>Mucilaginibacter</taxon>
    </lineage>
</organism>
<dbReference type="RefSeq" id="WP_091378548.1">
    <property type="nucleotide sequence ID" value="NZ_LT629740.1"/>
</dbReference>
<dbReference type="OrthoDB" id="9806940at2"/>
<gene>
    <name evidence="7" type="ORF">SAMN05216490_4522</name>
</gene>
<dbReference type="CDD" id="cd05283">
    <property type="entry name" value="CAD1"/>
    <property type="match status" value="1"/>
</dbReference>
<sequence>MIPVKGYAAQTPETDLAPWNFERRDVGPHDVQFDILFCGVCHSDLHQIKNDWFPGIFPMVPGHEIVGRVVKVGSHVTKFKVGDLAGTGCLVDSCLHCENCKQDLEQYCLEGNTQTYNGMERDGSSPTYGGYSNSIVVKEHFVLHISEKLDLAATAPLLCAGITTYSPLRHWKVGKGHKLAVLGLGGLGHMAVKFGVAFGAEVTVLSTSPSKKADAEALGAHHFVVTSDPEQIKAAKNSFDFILDTVSAPHDFNMYLSLLRTNGVHICVGVPPEPASIHPFSLLGGRKSVAGSGIGGLAETQEMLDFCAENNIVSEIEMIDIKDITASYERMQKGDVRYRFVIDIATL</sequence>
<evidence type="ECO:0000313" key="8">
    <source>
        <dbReference type="Proteomes" id="UP000199679"/>
    </source>
</evidence>
<dbReference type="InterPro" id="IPR047109">
    <property type="entry name" value="CAD-like"/>
</dbReference>
<comment type="cofactor">
    <cofactor evidence="1 5">
        <name>Zn(2+)</name>
        <dbReference type="ChEBI" id="CHEBI:29105"/>
    </cofactor>
</comment>
<dbReference type="PANTHER" id="PTHR42683">
    <property type="entry name" value="ALDEHYDE REDUCTASE"/>
    <property type="match status" value="1"/>
</dbReference>
<dbReference type="FunFam" id="3.40.50.720:FF:000022">
    <property type="entry name" value="Cinnamyl alcohol dehydrogenase"/>
    <property type="match status" value="1"/>
</dbReference>
<accession>A0A1H2C1C5</accession>
<dbReference type="Gene3D" id="3.40.50.720">
    <property type="entry name" value="NAD(P)-binding Rossmann-like Domain"/>
    <property type="match status" value="1"/>
</dbReference>
<keyword evidence="8" id="KW-1185">Reference proteome</keyword>
<dbReference type="SUPFAM" id="SSF50129">
    <property type="entry name" value="GroES-like"/>
    <property type="match status" value="1"/>
</dbReference>
<dbReference type="SUPFAM" id="SSF51735">
    <property type="entry name" value="NAD(P)-binding Rossmann-fold domains"/>
    <property type="match status" value="1"/>
</dbReference>
<dbReference type="InterPro" id="IPR002328">
    <property type="entry name" value="ADH_Zn_CS"/>
</dbReference>
<keyword evidence="3 5" id="KW-0862">Zinc</keyword>
<dbReference type="Pfam" id="PF08240">
    <property type="entry name" value="ADH_N"/>
    <property type="match status" value="1"/>
</dbReference>
<dbReference type="PROSITE" id="PS00059">
    <property type="entry name" value="ADH_ZINC"/>
    <property type="match status" value="1"/>
</dbReference>
<keyword evidence="4" id="KW-0560">Oxidoreductase</keyword>
<evidence type="ECO:0000256" key="1">
    <source>
        <dbReference type="ARBA" id="ARBA00001947"/>
    </source>
</evidence>
<dbReference type="Pfam" id="PF00107">
    <property type="entry name" value="ADH_zinc_N"/>
    <property type="match status" value="1"/>
</dbReference>
<protein>
    <submittedName>
        <fullName evidence="7">Uncharacterized zinc-type alcohol dehydrogenase-like protein</fullName>
    </submittedName>
</protein>
<evidence type="ECO:0000313" key="7">
    <source>
        <dbReference type="EMBL" id="SDT64097.1"/>
    </source>
</evidence>
<name>A0A1H2C1C5_MUCMA</name>
<dbReference type="GO" id="GO:0008270">
    <property type="term" value="F:zinc ion binding"/>
    <property type="evidence" value="ECO:0007669"/>
    <property type="project" value="InterPro"/>
</dbReference>
<comment type="similarity">
    <text evidence="5">Belongs to the zinc-containing alcohol dehydrogenase family.</text>
</comment>
<dbReference type="InterPro" id="IPR036291">
    <property type="entry name" value="NAD(P)-bd_dom_sf"/>
</dbReference>
<keyword evidence="2 5" id="KW-0479">Metal-binding</keyword>
<reference evidence="7 8" key="1">
    <citation type="submission" date="2016-10" db="EMBL/GenBank/DDBJ databases">
        <authorList>
            <person name="de Groot N.N."/>
        </authorList>
    </citation>
    <scope>NUCLEOTIDE SEQUENCE [LARGE SCALE GENOMIC DNA]</scope>
    <source>
        <strain evidence="7 8">MP1X4</strain>
    </source>
</reference>